<keyword evidence="3" id="KW-1185">Reference proteome</keyword>
<dbReference type="KEGG" id="ttt:THITE_156403"/>
<dbReference type="HOGENOM" id="CLU_872047_0_0_1"/>
<gene>
    <name evidence="2" type="ORF">THITE_156403</name>
</gene>
<dbReference type="EMBL" id="CP003012">
    <property type="protein sequence ID" value="AEO69744.1"/>
    <property type="molecule type" value="Genomic_DNA"/>
</dbReference>
<dbReference type="GeneID" id="11520077"/>
<feature type="compositionally biased region" description="Basic and acidic residues" evidence="1">
    <location>
        <begin position="285"/>
        <end position="297"/>
    </location>
</feature>
<feature type="region of interest" description="Disordered" evidence="1">
    <location>
        <begin position="285"/>
        <end position="319"/>
    </location>
</feature>
<protein>
    <submittedName>
        <fullName evidence="2">Uncharacterized protein</fullName>
    </submittedName>
</protein>
<evidence type="ECO:0000313" key="2">
    <source>
        <dbReference type="EMBL" id="AEO69744.1"/>
    </source>
</evidence>
<feature type="region of interest" description="Disordered" evidence="1">
    <location>
        <begin position="68"/>
        <end position="98"/>
    </location>
</feature>
<proteinExistence type="predicted"/>
<sequence>MQGRCIRGPGSYDTRGTQSKAQPVIRSMARNTPGHVDAGTGNRYIIRRLTPGPISLFDSAIDRCCAPGEPDASNDVKSHGRGTPPTATPANRAKNSEHAGELQASLVCDRLCKPVPPLELGEAARGFQLFALQAASGAQRQSSHGLPGSASGSVLEGRERPPDRCDRCGVHYRADHGMFDSLAPRMPANSGKQHKHLGACPCPPPTPTPPLIVHCPEESPARFGTRLPASRLLSCIPSPLCFAPWASSVSPWSSSTGQLQVQSACFSFFSSAKQPAIDNEHFVAENPERARDREKLTKHGKRMGVLDDAFEPKYTNKSP</sequence>
<dbReference type="AlphaFoldDB" id="G2RAR3"/>
<feature type="region of interest" description="Disordered" evidence="1">
    <location>
        <begin position="138"/>
        <end position="162"/>
    </location>
</feature>
<evidence type="ECO:0000313" key="3">
    <source>
        <dbReference type="Proteomes" id="UP000008181"/>
    </source>
</evidence>
<accession>G2RAR3</accession>
<dbReference type="Proteomes" id="UP000008181">
    <property type="component" value="Chromosome 4"/>
</dbReference>
<dbReference type="RefSeq" id="XP_003656080.1">
    <property type="nucleotide sequence ID" value="XM_003656032.1"/>
</dbReference>
<reference evidence="2 3" key="1">
    <citation type="journal article" date="2011" name="Nat. Biotechnol.">
        <title>Comparative genomic analysis of the thermophilic biomass-degrading fungi Myceliophthora thermophila and Thielavia terrestris.</title>
        <authorList>
            <person name="Berka R.M."/>
            <person name="Grigoriev I.V."/>
            <person name="Otillar R."/>
            <person name="Salamov A."/>
            <person name="Grimwood J."/>
            <person name="Reid I."/>
            <person name="Ishmael N."/>
            <person name="John T."/>
            <person name="Darmond C."/>
            <person name="Moisan M.-C."/>
            <person name="Henrissat B."/>
            <person name="Coutinho P.M."/>
            <person name="Lombard V."/>
            <person name="Natvig D.O."/>
            <person name="Lindquist E."/>
            <person name="Schmutz J."/>
            <person name="Lucas S."/>
            <person name="Harris P."/>
            <person name="Powlowski J."/>
            <person name="Bellemare A."/>
            <person name="Taylor D."/>
            <person name="Butler G."/>
            <person name="de Vries R.P."/>
            <person name="Allijn I.E."/>
            <person name="van den Brink J."/>
            <person name="Ushinsky S."/>
            <person name="Storms R."/>
            <person name="Powell A.J."/>
            <person name="Paulsen I.T."/>
            <person name="Elbourne L.D.H."/>
            <person name="Baker S.E."/>
            <person name="Magnuson J."/>
            <person name="LaBoissiere S."/>
            <person name="Clutterbuck A.J."/>
            <person name="Martinez D."/>
            <person name="Wogulis M."/>
            <person name="de Leon A.L."/>
            <person name="Rey M.W."/>
            <person name="Tsang A."/>
        </authorList>
    </citation>
    <scope>NUCLEOTIDE SEQUENCE [LARGE SCALE GENOMIC DNA]</scope>
    <source>
        <strain evidence="3">ATCC 38088 / NRRL 8126</strain>
    </source>
</reference>
<feature type="region of interest" description="Disordered" evidence="1">
    <location>
        <begin position="1"/>
        <end position="20"/>
    </location>
</feature>
<name>G2RAR3_THETT</name>
<evidence type="ECO:0000256" key="1">
    <source>
        <dbReference type="SAM" id="MobiDB-lite"/>
    </source>
</evidence>
<organism evidence="2 3">
    <name type="scientific">Thermothielavioides terrestris (strain ATCC 38088 / NRRL 8126)</name>
    <name type="common">Thielavia terrestris</name>
    <dbReference type="NCBI Taxonomy" id="578455"/>
    <lineage>
        <taxon>Eukaryota</taxon>
        <taxon>Fungi</taxon>
        <taxon>Dikarya</taxon>
        <taxon>Ascomycota</taxon>
        <taxon>Pezizomycotina</taxon>
        <taxon>Sordariomycetes</taxon>
        <taxon>Sordariomycetidae</taxon>
        <taxon>Sordariales</taxon>
        <taxon>Chaetomiaceae</taxon>
        <taxon>Thermothielavioides</taxon>
        <taxon>Thermothielavioides terrestris</taxon>
    </lineage>
</organism>